<dbReference type="Proteomes" id="UP000649328">
    <property type="component" value="Unassembled WGS sequence"/>
</dbReference>
<proteinExistence type="predicted"/>
<organism evidence="1 2">
    <name type="scientific">Metschnikowia pulcherrima</name>
    <dbReference type="NCBI Taxonomy" id="27326"/>
    <lineage>
        <taxon>Eukaryota</taxon>
        <taxon>Fungi</taxon>
        <taxon>Dikarya</taxon>
        <taxon>Ascomycota</taxon>
        <taxon>Saccharomycotina</taxon>
        <taxon>Pichiomycetes</taxon>
        <taxon>Metschnikowiaceae</taxon>
        <taxon>Metschnikowia</taxon>
    </lineage>
</organism>
<evidence type="ECO:0000313" key="1">
    <source>
        <dbReference type="EMBL" id="KAF8001634.1"/>
    </source>
</evidence>
<gene>
    <name evidence="1" type="ORF">HF325_004135</name>
</gene>
<reference evidence="1" key="1">
    <citation type="submission" date="2020-10" db="EMBL/GenBank/DDBJ databases">
        <title>The Whole-Genome Sequence of Metschnikowia persimmonesis, a Novel Endophytic Yeast Species Isolated from Medicinal Plant Diospyros kaki Thumb.</title>
        <authorList>
            <person name="Rahmat E."/>
            <person name="Kang Y."/>
        </authorList>
    </citation>
    <scope>NUCLEOTIDE SEQUENCE</scope>
    <source>
        <strain evidence="1">KIOM G15050</strain>
    </source>
</reference>
<keyword evidence="2" id="KW-1185">Reference proteome</keyword>
<protein>
    <submittedName>
        <fullName evidence="1">Uncharacterized protein</fullName>
    </submittedName>
</protein>
<sequence length="84" mass="9553">MNSQHGSNCLRKTYAIKRFVILPFWSAAPVGPEVHGSNAYTEMWMEDTNMTMRWGEDALANLEYKNEEAGLGSESLDLSEYLTF</sequence>
<dbReference type="AlphaFoldDB" id="A0A8H7LAW2"/>
<dbReference type="EMBL" id="JACBPP010000005">
    <property type="protein sequence ID" value="KAF8001634.1"/>
    <property type="molecule type" value="Genomic_DNA"/>
</dbReference>
<evidence type="ECO:0000313" key="2">
    <source>
        <dbReference type="Proteomes" id="UP000649328"/>
    </source>
</evidence>
<name>A0A8H7LAW2_9ASCO</name>
<accession>A0A8H7LAW2</accession>
<comment type="caution">
    <text evidence="1">The sequence shown here is derived from an EMBL/GenBank/DDBJ whole genome shotgun (WGS) entry which is preliminary data.</text>
</comment>